<dbReference type="CDD" id="cd10150">
    <property type="entry name" value="CobN_like"/>
    <property type="match status" value="1"/>
</dbReference>
<protein>
    <submittedName>
        <fullName evidence="3">Magnesium chelatase subunit H</fullName>
        <ecNumber evidence="3">6.6.1.1</ecNumber>
    </submittedName>
</protein>
<dbReference type="Pfam" id="PF02514">
    <property type="entry name" value="CobN-Mg_chel"/>
    <property type="match status" value="1"/>
</dbReference>
<dbReference type="GO" id="GO:0015995">
    <property type="term" value="P:chlorophyll biosynthetic process"/>
    <property type="evidence" value="ECO:0007669"/>
    <property type="project" value="InterPro"/>
</dbReference>
<dbReference type="OrthoDB" id="192131at2157"/>
<proteinExistence type="inferred from homology"/>
<dbReference type="InterPro" id="IPR003672">
    <property type="entry name" value="CobN/Mg_chltase"/>
</dbReference>
<keyword evidence="4" id="KW-1185">Reference proteome</keyword>
<evidence type="ECO:0000313" key="4">
    <source>
        <dbReference type="Proteomes" id="UP000681041"/>
    </source>
</evidence>
<evidence type="ECO:0000313" key="3">
    <source>
        <dbReference type="EMBL" id="QUH22457.1"/>
    </source>
</evidence>
<dbReference type="RefSeq" id="WP_211533402.1">
    <property type="nucleotide sequence ID" value="NZ_CP058560.1"/>
</dbReference>
<dbReference type="Proteomes" id="UP000681041">
    <property type="component" value="Chromosome"/>
</dbReference>
<sequence length="1193" mass="137451">MIKVLAITTITNTLSLRDALDKIKREYGNLIFLKKIYLEDYEDPQVSLDSLKEDIGMSDIILVDIRGDERIGRELIQVLDNKPKTVVTLVWGNPLIMNLTRLGNLSLQTLSTRFQENSLDLESMVRSNKLQKILDCAGDDLRRDIKNWFKIREYYGQNDAENLKNMLLFLLREYADMDQIKKVEPPQEMPEYGLYLPYRGIYTDLDDYKKASLFNMDQPTIGVLFYGGMHFDDTRPMAEALYEKLRDECNLIIAFSQVEHNLQVLNDYLSDIDLFVNLQYFQLNGGPMGGDPAPTHEFFHKNNIPYLISLRGYETDIEKWSKREETLNPMEIILGVTLPELDGGIEPVFTSALETLQEEEMGTIKVVSVIEERIDKLARRIINWIKLKNKKNSSKKVALLTYNYPPGEENLASSGYLDVFKSLEIFLKKLKNRNYHIEIPPSNLKDLFLEEGILNSPQYSSKRGIQIPVDDYREWFQNLPLEIQKEVISSWGEVPGDLMVEGDYFLIPGVELGNIFLGVQPTRGVHEDPENAYHDKELPPHHQYLAFYYYLEKVFQADAVLHFGMHGTLEFTPGKEVGMSSRCYPDILIGNLPNIYYYWVGNTSESTIAKRRSYALCVSHASPPMKSSQIYEDYLLLEDLLSQYRESPQELTLQLIMEKAEDLNLENDVDSISQELYRMKRRLIPMGLHILDKTPPKKDMVDYLLGVLRIDREYPSVLKLLSRQKNLIWENIKDTSAGEEIEEEARKIIGEILDKKEINLEEGYSSYVQDIASQMEFSQESEALLKALEGSYIIPARGGDPVRDPEVYPTGKSMYAFDPRQIPTVAADTRGKATAEMLIDSYFKKHGSYPRSVGLVLWGFETLKTGGDTISTILHLMGVKIKHQKGAWIKKLEIIPLKELGRPRIDVTINICGIFRDTLGTHIDLINRAIKQVASLEEDPEFNYLRGHFLEEDEDEMALARIYGPSPSEYATSLPNLVENSSWEEEQELVESYSHSMSYAYLPGKIKPDKSGLTRKLGRVDLVTQERDNVEYEVTDLDHYYEFLGGLSRTVEEFRGEKAEIMVSDSTEEEIYVEDLSHTINRATRTRLLNPKWLEGMLNHDFHGTKKIKDNVEHLLGFSATTKKVDNWVYDNVADKLIFDEEMRKKLQENNPYATIKMGELLMETQSRGYWEADEEKIKKLKEIVMNLESEVE</sequence>
<dbReference type="AlphaFoldDB" id="A0A8T8K3A9"/>
<keyword evidence="3" id="KW-0436">Ligase</keyword>
<comment type="similarity">
    <text evidence="1">Belongs to the Mg-chelatase subunit H family.</text>
</comment>
<accession>A0A8T8K3A9</accession>
<dbReference type="GO" id="GO:0016851">
    <property type="term" value="F:magnesium chelatase activity"/>
    <property type="evidence" value="ECO:0007669"/>
    <property type="project" value="UniProtKB-EC"/>
</dbReference>
<dbReference type="PANTHER" id="PTHR44119:SF1">
    <property type="entry name" value="MAGNESIUM-CHELATASE SUBUNIT CHLH, CHLOROPLASTIC"/>
    <property type="match status" value="1"/>
</dbReference>
<organism evidence="3 4">
    <name type="scientific">Methanobacterium alkalithermotolerans</name>
    <dbReference type="NCBI Taxonomy" id="2731220"/>
    <lineage>
        <taxon>Archaea</taxon>
        <taxon>Methanobacteriati</taxon>
        <taxon>Methanobacteriota</taxon>
        <taxon>Methanomada group</taxon>
        <taxon>Methanobacteria</taxon>
        <taxon>Methanobacteriales</taxon>
        <taxon>Methanobacteriaceae</taxon>
        <taxon>Methanobacterium</taxon>
    </lineage>
</organism>
<dbReference type="EMBL" id="CP058560">
    <property type="protein sequence ID" value="QUH22457.1"/>
    <property type="molecule type" value="Genomic_DNA"/>
</dbReference>
<evidence type="ECO:0000256" key="1">
    <source>
        <dbReference type="ARBA" id="ARBA00010851"/>
    </source>
</evidence>
<dbReference type="InterPro" id="IPR011771">
    <property type="entry name" value="BchH"/>
</dbReference>
<name>A0A8T8K3A9_9EURY</name>
<evidence type="ECO:0000259" key="2">
    <source>
        <dbReference type="Pfam" id="PF02514"/>
    </source>
</evidence>
<feature type="domain" description="CobN/magnesium chelatase" evidence="2">
    <location>
        <begin position="153"/>
        <end position="1177"/>
    </location>
</feature>
<dbReference type="KEGG" id="meme:HYG87_01100"/>
<gene>
    <name evidence="3" type="primary">bchH</name>
    <name evidence="3" type="ORF">HYG87_01100</name>
</gene>
<dbReference type="GeneID" id="64819318"/>
<dbReference type="NCBIfam" id="TIGR02025">
    <property type="entry name" value="BchH"/>
    <property type="match status" value="1"/>
</dbReference>
<reference evidence="3" key="1">
    <citation type="submission" date="2020-07" db="EMBL/GenBank/DDBJ databases">
        <title>Methanobacterium. sp. MethCan genome.</title>
        <authorList>
            <person name="Postec A."/>
            <person name="Quemeneur M."/>
        </authorList>
    </citation>
    <scope>NUCLEOTIDE SEQUENCE</scope>
    <source>
        <strain evidence="3">MethCAN</strain>
    </source>
</reference>
<dbReference type="EC" id="6.6.1.1" evidence="3"/>
<dbReference type="PANTHER" id="PTHR44119">
    <property type="entry name" value="MAGNESIUM-CHELATASE SUBUNIT CHLH, CHLOROPLASTIC"/>
    <property type="match status" value="1"/>
</dbReference>